<gene>
    <name evidence="3" type="ORF">GUJ93_ZPchr0011g28570</name>
</gene>
<evidence type="ECO:0000313" key="4">
    <source>
        <dbReference type="Proteomes" id="UP000729402"/>
    </source>
</evidence>
<keyword evidence="1" id="KW-0326">Glycosidase</keyword>
<organism evidence="3 4">
    <name type="scientific">Zizania palustris</name>
    <name type="common">Northern wild rice</name>
    <dbReference type="NCBI Taxonomy" id="103762"/>
    <lineage>
        <taxon>Eukaryota</taxon>
        <taxon>Viridiplantae</taxon>
        <taxon>Streptophyta</taxon>
        <taxon>Embryophyta</taxon>
        <taxon>Tracheophyta</taxon>
        <taxon>Spermatophyta</taxon>
        <taxon>Magnoliopsida</taxon>
        <taxon>Liliopsida</taxon>
        <taxon>Poales</taxon>
        <taxon>Poaceae</taxon>
        <taxon>BOP clade</taxon>
        <taxon>Oryzoideae</taxon>
        <taxon>Oryzeae</taxon>
        <taxon>Zizaniinae</taxon>
        <taxon>Zizania</taxon>
    </lineage>
</organism>
<accession>A0A8J5WLD4</accession>
<dbReference type="GO" id="GO:0004553">
    <property type="term" value="F:hydrolase activity, hydrolyzing O-glycosyl compounds"/>
    <property type="evidence" value="ECO:0007669"/>
    <property type="project" value="InterPro"/>
</dbReference>
<feature type="domain" description="Glycoside hydrolase family 31 TIM barrel" evidence="2">
    <location>
        <begin position="35"/>
        <end position="177"/>
    </location>
</feature>
<dbReference type="OrthoDB" id="10070917at2759"/>
<name>A0A8J5WLD4_ZIZPA</name>
<protein>
    <recommendedName>
        <fullName evidence="2">Glycoside hydrolase family 31 TIM barrel domain-containing protein</fullName>
    </recommendedName>
</protein>
<dbReference type="AlphaFoldDB" id="A0A8J5WLD4"/>
<evidence type="ECO:0000313" key="3">
    <source>
        <dbReference type="EMBL" id="KAG8091158.1"/>
    </source>
</evidence>
<sequence>MALPLVGFAKTAPQVLPFLCAFLLPSSSPQAPSPSHRSTVPAAVHNRYSELWARVNREFADEWRSGMHRPAAGEGKDEGLVFFVRAGFRESSRWVMLFWEGDQMVSWQANDGIKSSVIGLLSGSLSGFPLNHSDADGYCTVDLPLLHWMELSAFTVVLRTHEGNKPGSNRQFYSNSRTLSHFARCAKIYKAWEFYRIQLVENEGAFAFFSDHVALRRLVPAAAPESSLLL</sequence>
<dbReference type="PANTHER" id="PTHR46959:SF2">
    <property type="entry name" value="SULFOQUINOVOSIDASE"/>
    <property type="match status" value="1"/>
</dbReference>
<comment type="caution">
    <text evidence="3">The sequence shown here is derived from an EMBL/GenBank/DDBJ whole genome shotgun (WGS) entry which is preliminary data.</text>
</comment>
<evidence type="ECO:0000259" key="2">
    <source>
        <dbReference type="Pfam" id="PF01055"/>
    </source>
</evidence>
<reference evidence="3" key="1">
    <citation type="journal article" date="2021" name="bioRxiv">
        <title>Whole Genome Assembly and Annotation of Northern Wild Rice, Zizania palustris L., Supports a Whole Genome Duplication in the Zizania Genus.</title>
        <authorList>
            <person name="Haas M."/>
            <person name="Kono T."/>
            <person name="Macchietto M."/>
            <person name="Millas R."/>
            <person name="McGilp L."/>
            <person name="Shao M."/>
            <person name="Duquette J."/>
            <person name="Hirsch C.N."/>
            <person name="Kimball J."/>
        </authorList>
    </citation>
    <scope>NUCLEOTIDE SEQUENCE</scope>
    <source>
        <tissue evidence="3">Fresh leaf tissue</tissue>
    </source>
</reference>
<comment type="similarity">
    <text evidence="1">Belongs to the glycosyl hydrolase 31 family.</text>
</comment>
<dbReference type="InterPro" id="IPR052990">
    <property type="entry name" value="Sulfoquinovosidase_GH31"/>
</dbReference>
<dbReference type="Pfam" id="PF01055">
    <property type="entry name" value="Glyco_hydro_31_2nd"/>
    <property type="match status" value="1"/>
</dbReference>
<reference evidence="3" key="2">
    <citation type="submission" date="2021-02" db="EMBL/GenBank/DDBJ databases">
        <authorList>
            <person name="Kimball J.A."/>
            <person name="Haas M.W."/>
            <person name="Macchietto M."/>
            <person name="Kono T."/>
            <person name="Duquette J."/>
            <person name="Shao M."/>
        </authorList>
    </citation>
    <scope>NUCLEOTIDE SEQUENCE</scope>
    <source>
        <tissue evidence="3">Fresh leaf tissue</tissue>
    </source>
</reference>
<proteinExistence type="inferred from homology"/>
<keyword evidence="4" id="KW-1185">Reference proteome</keyword>
<keyword evidence="1" id="KW-0378">Hydrolase</keyword>
<dbReference type="GO" id="GO:0005975">
    <property type="term" value="P:carbohydrate metabolic process"/>
    <property type="evidence" value="ECO:0007669"/>
    <property type="project" value="InterPro"/>
</dbReference>
<dbReference type="InterPro" id="IPR000322">
    <property type="entry name" value="Glyco_hydro_31_TIM"/>
</dbReference>
<dbReference type="Proteomes" id="UP000729402">
    <property type="component" value="Unassembled WGS sequence"/>
</dbReference>
<dbReference type="EMBL" id="JAAALK010000081">
    <property type="protein sequence ID" value="KAG8091158.1"/>
    <property type="molecule type" value="Genomic_DNA"/>
</dbReference>
<evidence type="ECO:0000256" key="1">
    <source>
        <dbReference type="RuleBase" id="RU361185"/>
    </source>
</evidence>
<dbReference type="PANTHER" id="PTHR46959">
    <property type="entry name" value="SULFOQUINOVOSIDASE"/>
    <property type="match status" value="1"/>
</dbReference>